<keyword evidence="2 4" id="KW-0238">DNA-binding</keyword>
<dbReference type="EMBL" id="BAABKB010000021">
    <property type="protein sequence ID" value="GAA5021002.1"/>
    <property type="molecule type" value="Genomic_DNA"/>
</dbReference>
<dbReference type="InterPro" id="IPR011075">
    <property type="entry name" value="TetR_C"/>
</dbReference>
<dbReference type="PANTHER" id="PTHR47506:SF1">
    <property type="entry name" value="HTH-TYPE TRANSCRIPTIONAL REGULATOR YJDC"/>
    <property type="match status" value="1"/>
</dbReference>
<dbReference type="Proteomes" id="UP001501759">
    <property type="component" value="Unassembled WGS sequence"/>
</dbReference>
<evidence type="ECO:0000259" key="5">
    <source>
        <dbReference type="PROSITE" id="PS50977"/>
    </source>
</evidence>
<dbReference type="InterPro" id="IPR001647">
    <property type="entry name" value="HTH_TetR"/>
</dbReference>
<organism evidence="6 7">
    <name type="scientific">Streptomyces siamensis</name>
    <dbReference type="NCBI Taxonomy" id="1274986"/>
    <lineage>
        <taxon>Bacteria</taxon>
        <taxon>Bacillati</taxon>
        <taxon>Actinomycetota</taxon>
        <taxon>Actinomycetes</taxon>
        <taxon>Kitasatosporales</taxon>
        <taxon>Streptomycetaceae</taxon>
        <taxon>Streptomyces</taxon>
    </lineage>
</organism>
<dbReference type="Gene3D" id="1.10.10.60">
    <property type="entry name" value="Homeodomain-like"/>
    <property type="match status" value="1"/>
</dbReference>
<dbReference type="PROSITE" id="PS01081">
    <property type="entry name" value="HTH_TETR_1"/>
    <property type="match status" value="1"/>
</dbReference>
<keyword evidence="7" id="KW-1185">Reference proteome</keyword>
<dbReference type="SUPFAM" id="SSF48498">
    <property type="entry name" value="Tetracyclin repressor-like, C-terminal domain"/>
    <property type="match status" value="1"/>
</dbReference>
<evidence type="ECO:0000313" key="6">
    <source>
        <dbReference type="EMBL" id="GAA5021002.1"/>
    </source>
</evidence>
<dbReference type="Gene3D" id="1.10.357.10">
    <property type="entry name" value="Tetracycline Repressor, domain 2"/>
    <property type="match status" value="1"/>
</dbReference>
<evidence type="ECO:0000256" key="4">
    <source>
        <dbReference type="PROSITE-ProRule" id="PRU00335"/>
    </source>
</evidence>
<evidence type="ECO:0000256" key="1">
    <source>
        <dbReference type="ARBA" id="ARBA00023015"/>
    </source>
</evidence>
<dbReference type="PANTHER" id="PTHR47506">
    <property type="entry name" value="TRANSCRIPTIONAL REGULATORY PROTEIN"/>
    <property type="match status" value="1"/>
</dbReference>
<sequence>MELFWGRGYAATSLQDLTAELGIGSGSLYAAFGSKEQLYARALERYCSAYAGALIAELESARDVRSALRAALIAMVEADVHDPSRGCFLVNAVTERPADPATAERATATLHLVEGTIAGALERAQARGDLPADKDTAGLARFLTTFVQGLRVMGKARADRAFLESAVSHALSVLD</sequence>
<comment type="caution">
    <text evidence="6">The sequence shown here is derived from an EMBL/GenBank/DDBJ whole genome shotgun (WGS) entry which is preliminary data.</text>
</comment>
<proteinExistence type="predicted"/>
<gene>
    <name evidence="6" type="ORF">GCM10023335_51400</name>
</gene>
<dbReference type="Pfam" id="PF00440">
    <property type="entry name" value="TetR_N"/>
    <property type="match status" value="1"/>
</dbReference>
<keyword evidence="1" id="KW-0805">Transcription regulation</keyword>
<name>A0ABP9J7C4_9ACTN</name>
<evidence type="ECO:0000313" key="7">
    <source>
        <dbReference type="Proteomes" id="UP001501759"/>
    </source>
</evidence>
<dbReference type="PROSITE" id="PS50977">
    <property type="entry name" value="HTH_TETR_2"/>
    <property type="match status" value="1"/>
</dbReference>
<keyword evidence="3" id="KW-0804">Transcription</keyword>
<dbReference type="InterPro" id="IPR009057">
    <property type="entry name" value="Homeodomain-like_sf"/>
</dbReference>
<dbReference type="InterPro" id="IPR023772">
    <property type="entry name" value="DNA-bd_HTH_TetR-type_CS"/>
</dbReference>
<dbReference type="SUPFAM" id="SSF46689">
    <property type="entry name" value="Homeodomain-like"/>
    <property type="match status" value="1"/>
</dbReference>
<dbReference type="InterPro" id="IPR036271">
    <property type="entry name" value="Tet_transcr_reg_TetR-rel_C_sf"/>
</dbReference>
<accession>A0ABP9J7C4</accession>
<feature type="domain" description="HTH tetR-type" evidence="5">
    <location>
        <begin position="1"/>
        <end position="50"/>
    </location>
</feature>
<dbReference type="Pfam" id="PF16925">
    <property type="entry name" value="TetR_C_13"/>
    <property type="match status" value="1"/>
</dbReference>
<evidence type="ECO:0000256" key="3">
    <source>
        <dbReference type="ARBA" id="ARBA00023163"/>
    </source>
</evidence>
<evidence type="ECO:0000256" key="2">
    <source>
        <dbReference type="ARBA" id="ARBA00023125"/>
    </source>
</evidence>
<reference evidence="7" key="1">
    <citation type="journal article" date="2019" name="Int. J. Syst. Evol. Microbiol.">
        <title>The Global Catalogue of Microorganisms (GCM) 10K type strain sequencing project: providing services to taxonomists for standard genome sequencing and annotation.</title>
        <authorList>
            <consortium name="The Broad Institute Genomics Platform"/>
            <consortium name="The Broad Institute Genome Sequencing Center for Infectious Disease"/>
            <person name="Wu L."/>
            <person name="Ma J."/>
        </authorList>
    </citation>
    <scope>NUCLEOTIDE SEQUENCE [LARGE SCALE GENOMIC DNA]</scope>
    <source>
        <strain evidence="7">JCM 18409</strain>
    </source>
</reference>
<protein>
    <submittedName>
        <fullName evidence="6">TetR/AcrR family transcriptional regulator</fullName>
    </submittedName>
</protein>
<feature type="DNA-binding region" description="H-T-H motif" evidence="4">
    <location>
        <begin position="13"/>
        <end position="32"/>
    </location>
</feature>